<name>A0A0V1EAI1_TRIPS</name>
<evidence type="ECO:0000256" key="1">
    <source>
        <dbReference type="SAM" id="MobiDB-lite"/>
    </source>
</evidence>
<dbReference type="EMBL" id="JYDR01000067">
    <property type="protein sequence ID" value="KRY70830.1"/>
    <property type="molecule type" value="Genomic_DNA"/>
</dbReference>
<evidence type="ECO:0000313" key="3">
    <source>
        <dbReference type="Proteomes" id="UP000054632"/>
    </source>
</evidence>
<gene>
    <name evidence="2" type="ORF">T4A_3668</name>
</gene>
<protein>
    <submittedName>
        <fullName evidence="2">Uncharacterized protein</fullName>
    </submittedName>
</protein>
<accession>A0A0V1EAI1</accession>
<reference evidence="2 3" key="1">
    <citation type="submission" date="2015-01" db="EMBL/GenBank/DDBJ databases">
        <title>Evolution of Trichinella species and genotypes.</title>
        <authorList>
            <person name="Korhonen P.K."/>
            <person name="Edoardo P."/>
            <person name="Giuseppe L.R."/>
            <person name="Gasser R.B."/>
        </authorList>
    </citation>
    <scope>NUCLEOTIDE SEQUENCE [LARGE SCALE GENOMIC DNA]</scope>
    <source>
        <strain evidence="2">ISS13</strain>
    </source>
</reference>
<evidence type="ECO:0000313" key="2">
    <source>
        <dbReference type="EMBL" id="KRY70830.1"/>
    </source>
</evidence>
<sequence>MAPLVFRNQRKKRMKGLADYEPGRRCPCVPWQAHLMQIDLFVICCDDCEFHMYSWKRDRGRNASSHGDGPDMSNKAVTDPPSVTTNPLQSSNKFDSVVLLIFGVVMRYGRYVE</sequence>
<organism evidence="2 3">
    <name type="scientific">Trichinella pseudospiralis</name>
    <name type="common">Parasitic roundworm</name>
    <dbReference type="NCBI Taxonomy" id="6337"/>
    <lineage>
        <taxon>Eukaryota</taxon>
        <taxon>Metazoa</taxon>
        <taxon>Ecdysozoa</taxon>
        <taxon>Nematoda</taxon>
        <taxon>Enoplea</taxon>
        <taxon>Dorylaimia</taxon>
        <taxon>Trichinellida</taxon>
        <taxon>Trichinellidae</taxon>
        <taxon>Trichinella</taxon>
    </lineage>
</organism>
<comment type="caution">
    <text evidence="2">The sequence shown here is derived from an EMBL/GenBank/DDBJ whole genome shotgun (WGS) entry which is preliminary data.</text>
</comment>
<dbReference type="AlphaFoldDB" id="A0A0V1EAI1"/>
<feature type="region of interest" description="Disordered" evidence="1">
    <location>
        <begin position="59"/>
        <end position="88"/>
    </location>
</feature>
<proteinExistence type="predicted"/>
<dbReference type="Proteomes" id="UP000054632">
    <property type="component" value="Unassembled WGS sequence"/>
</dbReference>